<dbReference type="PRINTS" id="PR00082">
    <property type="entry name" value="GLFDHDRGNASE"/>
</dbReference>
<dbReference type="NCBIfam" id="NF006929">
    <property type="entry name" value="PRK09414.1"/>
    <property type="match status" value="1"/>
</dbReference>
<dbReference type="SUPFAM" id="SSF53223">
    <property type="entry name" value="Aminoacid dehydrogenase-like, N-terminal domain"/>
    <property type="match status" value="1"/>
</dbReference>
<comment type="caution">
    <text evidence="12">The sequence shown here is derived from an EMBL/GenBank/DDBJ whole genome shotgun (WGS) entry which is preliminary data.</text>
</comment>
<feature type="binding site" evidence="8">
    <location>
        <position position="169"/>
    </location>
    <ligand>
        <name>substrate</name>
    </ligand>
</feature>
<dbReference type="Proteomes" id="UP000564378">
    <property type="component" value="Unassembled WGS sequence"/>
</dbReference>
<dbReference type="PANTHER" id="PTHR43571">
    <property type="entry name" value="NADP-SPECIFIC GLUTAMATE DEHYDROGENASE 1-RELATED"/>
    <property type="match status" value="1"/>
</dbReference>
<dbReference type="SMART" id="SM00839">
    <property type="entry name" value="ELFV_dehydrog"/>
    <property type="match status" value="1"/>
</dbReference>
<dbReference type="PIRSF" id="PIRSF000185">
    <property type="entry name" value="Glu_DH"/>
    <property type="match status" value="1"/>
</dbReference>
<feature type="site" description="Important for catalysis" evidence="9">
    <location>
        <position position="170"/>
    </location>
</feature>
<evidence type="ECO:0000313" key="13">
    <source>
        <dbReference type="Proteomes" id="UP000564378"/>
    </source>
</evidence>
<evidence type="ECO:0000256" key="4">
    <source>
        <dbReference type="ARBA" id="ARBA00023002"/>
    </source>
</evidence>
<feature type="active site" description="Proton donor" evidence="7">
    <location>
        <position position="130"/>
    </location>
</feature>
<dbReference type="InterPro" id="IPR050724">
    <property type="entry name" value="Glu_Leu_Phe_Val_DH"/>
</dbReference>
<dbReference type="InterPro" id="IPR033922">
    <property type="entry name" value="NAD_bind_Glu_DH"/>
</dbReference>
<feature type="binding site" evidence="8">
    <location>
        <position position="94"/>
    </location>
    <ligand>
        <name>substrate</name>
    </ligand>
</feature>
<feature type="binding site" evidence="8">
    <location>
        <position position="213"/>
    </location>
    <ligand>
        <name>NAD(+)</name>
        <dbReference type="ChEBI" id="CHEBI:57540"/>
    </ligand>
</feature>
<dbReference type="SUPFAM" id="SSF51735">
    <property type="entry name" value="NAD(P)-binding Rossmann-fold domains"/>
    <property type="match status" value="1"/>
</dbReference>
<reference evidence="12 13" key="1">
    <citation type="submission" date="2020-08" db="EMBL/GenBank/DDBJ databases">
        <title>Draft genome sequence of Parasphingopyxis sp. GrpM-11.</title>
        <authorList>
            <person name="Oh J."/>
            <person name="Roh D.-H."/>
        </authorList>
    </citation>
    <scope>NUCLEOTIDE SEQUENCE [LARGE SCALE GENOMIC DNA]</scope>
    <source>
        <strain evidence="12 13">GrpM-11</strain>
    </source>
</reference>
<feature type="binding site" evidence="8">
    <location>
        <position position="383"/>
    </location>
    <ligand>
        <name>substrate</name>
    </ligand>
</feature>
<dbReference type="Gene3D" id="3.40.50.10860">
    <property type="entry name" value="Leucine Dehydrogenase, chain A, domain 1"/>
    <property type="match status" value="1"/>
</dbReference>
<dbReference type="GO" id="GO:0005829">
    <property type="term" value="C:cytosol"/>
    <property type="evidence" value="ECO:0007669"/>
    <property type="project" value="TreeGrafter"/>
</dbReference>
<keyword evidence="8" id="KW-0547">Nucleotide-binding</keyword>
<keyword evidence="8" id="KW-0520">NAD</keyword>
<evidence type="ECO:0000256" key="6">
    <source>
        <dbReference type="PIRNR" id="PIRNR000185"/>
    </source>
</evidence>
<dbReference type="Gene3D" id="3.40.50.720">
    <property type="entry name" value="NAD(P)-binding Rossmann-like Domain"/>
    <property type="match status" value="1"/>
</dbReference>
<dbReference type="InterPro" id="IPR046346">
    <property type="entry name" value="Aminoacid_DH-like_N_sf"/>
</dbReference>
<comment type="function">
    <text evidence="1">Catalyzes the reversible oxidative deamination of glutamate to alpha-ketoglutarate and ammonia.</text>
</comment>
<protein>
    <recommendedName>
        <fullName evidence="6">Glutamate dehydrogenase</fullName>
    </recommendedName>
</protein>
<dbReference type="GO" id="GO:0006537">
    <property type="term" value="P:glutamate biosynthetic process"/>
    <property type="evidence" value="ECO:0007669"/>
    <property type="project" value="TreeGrafter"/>
</dbReference>
<dbReference type="RefSeq" id="WP_185800154.1">
    <property type="nucleotide sequence ID" value="NZ_JACJVJ010000001.1"/>
</dbReference>
<dbReference type="PROSITE" id="PS00074">
    <property type="entry name" value="GLFV_DEHYDROGENASE"/>
    <property type="match status" value="1"/>
</dbReference>
<dbReference type="Pfam" id="PF00208">
    <property type="entry name" value="ELFV_dehydrog"/>
    <property type="match status" value="1"/>
</dbReference>
<name>A0A842HV09_9SPHN</name>
<dbReference type="PANTHER" id="PTHR43571:SF1">
    <property type="entry name" value="NADP-SPECIFIC GLUTAMATE DEHYDROGENASE 1-RELATED"/>
    <property type="match status" value="1"/>
</dbReference>
<evidence type="ECO:0000256" key="9">
    <source>
        <dbReference type="PIRSR" id="PIRSR000185-3"/>
    </source>
</evidence>
<proteinExistence type="inferred from homology"/>
<evidence type="ECO:0000256" key="10">
    <source>
        <dbReference type="RuleBase" id="RU004417"/>
    </source>
</evidence>
<evidence type="ECO:0000256" key="3">
    <source>
        <dbReference type="ARBA" id="ARBA00011643"/>
    </source>
</evidence>
<dbReference type="InterPro" id="IPR006097">
    <property type="entry name" value="Glu/Leu/Phe/Val/Trp_DH_dimer"/>
</dbReference>
<dbReference type="InterPro" id="IPR036291">
    <property type="entry name" value="NAD(P)-bd_dom_sf"/>
</dbReference>
<dbReference type="InterPro" id="IPR014362">
    <property type="entry name" value="Glu_DH"/>
</dbReference>
<dbReference type="Gene3D" id="1.10.285.10">
    <property type="entry name" value="Glutamate Dehydrogenase, chain A, domain 3"/>
    <property type="match status" value="2"/>
</dbReference>
<comment type="catalytic activity">
    <reaction evidence="5">
        <text>L-glutamate + NADP(+) + H2O = 2-oxoglutarate + NH4(+) + NADPH + H(+)</text>
        <dbReference type="Rhea" id="RHEA:11612"/>
        <dbReference type="ChEBI" id="CHEBI:15377"/>
        <dbReference type="ChEBI" id="CHEBI:15378"/>
        <dbReference type="ChEBI" id="CHEBI:16810"/>
        <dbReference type="ChEBI" id="CHEBI:28938"/>
        <dbReference type="ChEBI" id="CHEBI:29985"/>
        <dbReference type="ChEBI" id="CHEBI:57783"/>
        <dbReference type="ChEBI" id="CHEBI:58349"/>
        <dbReference type="EC" id="1.4.1.4"/>
    </reaction>
</comment>
<comment type="similarity">
    <text evidence="2 6 10">Belongs to the Glu/Leu/Phe/Val dehydrogenases family.</text>
</comment>
<dbReference type="GO" id="GO:0004354">
    <property type="term" value="F:glutamate dehydrogenase (NADP+) activity"/>
    <property type="evidence" value="ECO:0007669"/>
    <property type="project" value="UniProtKB-EC"/>
</dbReference>
<keyword evidence="4 6" id="KW-0560">Oxidoreductase</keyword>
<sequence>MAVGDHVDLEGFMTGVEKRNPGQTEFIQAVREVAQDIFEFIEDKEEYHEAQILRRIAEPDRVVSFRVCWEDDNHNIRVQRGWRVQNNNAIGPYKGGIRFHPTVTESVLKFLAFEQTFKNSLTGLPMGGGKGGSNFNPKGKSDSEVMRFCQSFMTELYRHIGPETDVPAGDIGVGGREIGYMFGQYKRITNRWEGVLTGKALEYGGSQMRPEATGYGAVIFLQNMLQHAGNDVEGKNAVISGSGNVATHAAEKITQLGGKVLTLSDSGGFIHDPDGIGQEKIDWIKELKNVKRGRISEYADHFTGATYHEGARPWAVPCDVALPCATQNELNGEEARELVDNGVIAVSEGANMPTTLEGVDVFHDAHILYAPGKAANAGGVAVSGLEMSQNSERVSWNTERLGDLLHDIMTDIHAKCAQYGGGEEGGYVNYVKGANIAGFKKVADAMLAFGVV</sequence>
<dbReference type="GO" id="GO:0000166">
    <property type="term" value="F:nucleotide binding"/>
    <property type="evidence" value="ECO:0007669"/>
    <property type="project" value="UniProtKB-KW"/>
</dbReference>
<dbReference type="FunFam" id="3.40.50.720:FF:000030">
    <property type="entry name" value="Glutamate dehydrogenase"/>
    <property type="match status" value="1"/>
</dbReference>
<evidence type="ECO:0000256" key="2">
    <source>
        <dbReference type="ARBA" id="ARBA00006382"/>
    </source>
</evidence>
<evidence type="ECO:0000256" key="7">
    <source>
        <dbReference type="PIRSR" id="PIRSR000185-1"/>
    </source>
</evidence>
<dbReference type="InterPro" id="IPR033524">
    <property type="entry name" value="Glu/Leu/Phe/Val_DH_AS"/>
</dbReference>
<evidence type="ECO:0000256" key="1">
    <source>
        <dbReference type="ARBA" id="ARBA00003868"/>
    </source>
</evidence>
<evidence type="ECO:0000313" key="12">
    <source>
        <dbReference type="EMBL" id="MBC2776906.1"/>
    </source>
</evidence>
<dbReference type="CDD" id="cd05313">
    <property type="entry name" value="NAD_bind_2_Glu_DH"/>
    <property type="match status" value="1"/>
</dbReference>
<dbReference type="EMBL" id="JACJVJ010000001">
    <property type="protein sequence ID" value="MBC2776906.1"/>
    <property type="molecule type" value="Genomic_DNA"/>
</dbReference>
<dbReference type="FunFam" id="3.40.50.10860:FF:000002">
    <property type="entry name" value="Glutamate dehydrogenase"/>
    <property type="match status" value="1"/>
</dbReference>
<accession>A0A842HV09</accession>
<gene>
    <name evidence="12" type="primary">gdhA</name>
    <name evidence="12" type="ORF">H6P80_04655</name>
</gene>
<dbReference type="Pfam" id="PF02812">
    <property type="entry name" value="ELFV_dehydrog_N"/>
    <property type="match status" value="1"/>
</dbReference>
<evidence type="ECO:0000256" key="8">
    <source>
        <dbReference type="PIRSR" id="PIRSR000185-2"/>
    </source>
</evidence>
<evidence type="ECO:0000259" key="11">
    <source>
        <dbReference type="SMART" id="SM00839"/>
    </source>
</evidence>
<feature type="binding site" evidence="8">
    <location>
        <position position="118"/>
    </location>
    <ligand>
        <name>substrate</name>
    </ligand>
</feature>
<organism evidence="12 13">
    <name type="scientific">Parasphingopyxis marina</name>
    <dbReference type="NCBI Taxonomy" id="2761622"/>
    <lineage>
        <taxon>Bacteria</taxon>
        <taxon>Pseudomonadati</taxon>
        <taxon>Pseudomonadota</taxon>
        <taxon>Alphaproteobacteria</taxon>
        <taxon>Sphingomonadales</taxon>
        <taxon>Sphingomonadaceae</taxon>
        <taxon>Parasphingopyxis</taxon>
    </lineage>
</organism>
<evidence type="ECO:0000256" key="5">
    <source>
        <dbReference type="ARBA" id="ARBA00048584"/>
    </source>
</evidence>
<feature type="binding site" evidence="8">
    <location>
        <position position="115"/>
    </location>
    <ligand>
        <name>substrate</name>
    </ligand>
</feature>
<comment type="subunit">
    <text evidence="3">Homohexamer.</text>
</comment>
<feature type="binding site" evidence="8">
    <location>
        <position position="244"/>
    </location>
    <ligand>
        <name>NAD(+)</name>
        <dbReference type="ChEBI" id="CHEBI:57540"/>
    </ligand>
</feature>
<dbReference type="AlphaFoldDB" id="A0A842HV09"/>
<dbReference type="InterPro" id="IPR006096">
    <property type="entry name" value="Glu/Leu/Phe/Val/Trp_DH_C"/>
</dbReference>
<keyword evidence="13" id="KW-1185">Reference proteome</keyword>
<dbReference type="FunFam" id="1.10.285.10:FF:000001">
    <property type="entry name" value="Glutamate dehydrogenase"/>
    <property type="match status" value="1"/>
</dbReference>
<feature type="domain" description="Glutamate/phenylalanine/leucine/valine/L-tryptophan dehydrogenase C-terminal" evidence="11">
    <location>
        <begin position="206"/>
        <end position="450"/>
    </location>
</feature>
<dbReference type="InterPro" id="IPR006095">
    <property type="entry name" value="Glu/Leu/Phe/Val/Trp_DH"/>
</dbReference>